<reference evidence="4 5" key="1">
    <citation type="submission" date="2013-11" db="EMBL/GenBank/DDBJ databases">
        <title>The Damaraland mole rat (Fukomys damarensis) genome and evolution of African mole rats.</title>
        <authorList>
            <person name="Gladyshev V.N."/>
            <person name="Fang X."/>
        </authorList>
    </citation>
    <scope>NUCLEOTIDE SEQUENCE [LARGE SCALE GENOMIC DNA]</scope>
    <source>
        <tissue evidence="4">Liver</tissue>
    </source>
</reference>
<gene>
    <name evidence="4" type="ORF">H920_04334</name>
</gene>
<dbReference type="EMBL" id="KN122005">
    <property type="protein sequence ID" value="KFO34264.1"/>
    <property type="molecule type" value="Genomic_DNA"/>
</dbReference>
<dbReference type="GO" id="GO:0016020">
    <property type="term" value="C:membrane"/>
    <property type="evidence" value="ECO:0007669"/>
    <property type="project" value="InterPro"/>
</dbReference>
<protein>
    <submittedName>
        <fullName evidence="4">Excitatory amino acid transporter 4</fullName>
    </submittedName>
</protein>
<organism evidence="4 5">
    <name type="scientific">Fukomys damarensis</name>
    <name type="common">Damaraland mole rat</name>
    <name type="synonym">Cryptomys damarensis</name>
    <dbReference type="NCBI Taxonomy" id="885580"/>
    <lineage>
        <taxon>Eukaryota</taxon>
        <taxon>Metazoa</taxon>
        <taxon>Chordata</taxon>
        <taxon>Craniata</taxon>
        <taxon>Vertebrata</taxon>
        <taxon>Euteleostomi</taxon>
        <taxon>Mammalia</taxon>
        <taxon>Eutheria</taxon>
        <taxon>Euarchontoglires</taxon>
        <taxon>Glires</taxon>
        <taxon>Rodentia</taxon>
        <taxon>Hystricomorpha</taxon>
        <taxon>Bathyergidae</taxon>
        <taxon>Fukomys</taxon>
    </lineage>
</organism>
<proteinExistence type="predicted"/>
<dbReference type="GO" id="GO:0015293">
    <property type="term" value="F:symporter activity"/>
    <property type="evidence" value="ECO:0007669"/>
    <property type="project" value="InterPro"/>
</dbReference>
<keyword evidence="5" id="KW-1185">Reference proteome</keyword>
<dbReference type="Proteomes" id="UP000028990">
    <property type="component" value="Unassembled WGS sequence"/>
</dbReference>
<keyword evidence="1" id="KW-0812">Transmembrane</keyword>
<keyword evidence="3" id="KW-0472">Membrane</keyword>
<keyword evidence="2" id="KW-1133">Transmembrane helix</keyword>
<accession>A0A091DQ67</accession>
<evidence type="ECO:0000256" key="2">
    <source>
        <dbReference type="ARBA" id="ARBA00022989"/>
    </source>
</evidence>
<dbReference type="Gene3D" id="1.10.3860.10">
    <property type="entry name" value="Sodium:dicarboxylate symporter"/>
    <property type="match status" value="1"/>
</dbReference>
<name>A0A091DQ67_FUKDA</name>
<evidence type="ECO:0000256" key="3">
    <source>
        <dbReference type="ARBA" id="ARBA00023136"/>
    </source>
</evidence>
<evidence type="ECO:0000256" key="1">
    <source>
        <dbReference type="ARBA" id="ARBA00022692"/>
    </source>
</evidence>
<evidence type="ECO:0000313" key="5">
    <source>
        <dbReference type="Proteomes" id="UP000028990"/>
    </source>
</evidence>
<dbReference type="AlphaFoldDB" id="A0A091DQ67"/>
<sequence length="95" mass="10582">MQPKFLRREIEDDREEEGLACGHVVVDWTEIDRLRTMTNVLGDSIGAAVIEHLSQQELDLQEAELTLPSLGKPYKSLMAQEKGVSRGRGGNESAM</sequence>
<dbReference type="InterPro" id="IPR036458">
    <property type="entry name" value="Na:dicarbo_symporter_sf"/>
</dbReference>
<evidence type="ECO:0000313" key="4">
    <source>
        <dbReference type="EMBL" id="KFO34264.1"/>
    </source>
</evidence>